<feature type="transmembrane region" description="Helical" evidence="1">
    <location>
        <begin position="142"/>
        <end position="171"/>
    </location>
</feature>
<evidence type="ECO:0000313" key="2">
    <source>
        <dbReference type="EMBL" id="BAD42186.1"/>
    </source>
</evidence>
<sequence>MEKGALRRMGAFAAFVAQGFRQQAAYKVEGWLGIVSGLIWFVLFAGIWTALLGNDPVALERQMRYIVAIRILSELGHLPTWEVAEKFRMGDVALELIKPVPLPVRVMGDFLGRSLFRTLRSLPVYVVIWLAFRLTVPDPAALLLFVVSGLLGWVIEASFLLSLTLIALWTIQFNEAENLWFLASSLFSGEFIPLYYLPGWAAALATYLPWAGTYFVPSAILAGTLTGPALWQALALQAAWALAGCGLLAAMWHAGQRKLTVQGG</sequence>
<dbReference type="AlphaFoldDB" id="Q67JG4"/>
<dbReference type="EMBL" id="AP006840">
    <property type="protein sequence ID" value="BAD42186.1"/>
    <property type="molecule type" value="Genomic_DNA"/>
</dbReference>
<keyword evidence="3" id="KW-1185">Reference proteome</keyword>
<evidence type="ECO:0008006" key="4">
    <source>
        <dbReference type="Google" id="ProtNLM"/>
    </source>
</evidence>
<evidence type="ECO:0000256" key="1">
    <source>
        <dbReference type="SAM" id="Phobius"/>
    </source>
</evidence>
<keyword evidence="1" id="KW-1133">Transmembrane helix</keyword>
<accession>Q67JG4</accession>
<evidence type="ECO:0000313" key="3">
    <source>
        <dbReference type="Proteomes" id="UP000000417"/>
    </source>
</evidence>
<dbReference type="Pfam" id="PF06182">
    <property type="entry name" value="ABC2_membrane_6"/>
    <property type="match status" value="1"/>
</dbReference>
<dbReference type="HOGENOM" id="CLU_084465_0_0_9"/>
<dbReference type="Proteomes" id="UP000000417">
    <property type="component" value="Chromosome"/>
</dbReference>
<dbReference type="PANTHER" id="PTHR36832:SF2">
    <property type="entry name" value="INTEGRAL MEMBRANE PROTEIN"/>
    <property type="match status" value="1"/>
</dbReference>
<dbReference type="OrthoDB" id="8582979at2"/>
<dbReference type="PANTHER" id="PTHR36832">
    <property type="entry name" value="SLR1174 PROTEIN-RELATED"/>
    <property type="match status" value="1"/>
</dbReference>
<dbReference type="KEGG" id="sth:STH3204"/>
<organism evidence="2 3">
    <name type="scientific">Symbiobacterium thermophilum (strain DSM 24528 / JCM 14929 / IAM 14863 / T)</name>
    <dbReference type="NCBI Taxonomy" id="292459"/>
    <lineage>
        <taxon>Bacteria</taxon>
        <taxon>Bacillati</taxon>
        <taxon>Bacillota</taxon>
        <taxon>Clostridia</taxon>
        <taxon>Eubacteriales</taxon>
        <taxon>Symbiobacteriaceae</taxon>
        <taxon>Symbiobacterium</taxon>
    </lineage>
</organism>
<reference evidence="2 3" key="1">
    <citation type="journal article" date="2004" name="Nucleic Acids Res.">
        <title>Genome sequence of Symbiobacterium thermophilum, an uncultivable bacterium that depends on microbial commensalism.</title>
        <authorList>
            <person name="Ueda K."/>
            <person name="Yamashita A."/>
            <person name="Ishikawa J."/>
            <person name="Shimada M."/>
            <person name="Watsuji T."/>
            <person name="Morimura K."/>
            <person name="Ikeda H."/>
            <person name="Hattori M."/>
            <person name="Beppu T."/>
        </authorList>
    </citation>
    <scope>NUCLEOTIDE SEQUENCE [LARGE SCALE GENOMIC DNA]</scope>
    <source>
        <strain evidence="3">T / IAM 14863</strain>
    </source>
</reference>
<protein>
    <recommendedName>
        <fullName evidence="4">ABC transporter permease protein</fullName>
    </recommendedName>
</protein>
<name>Q67JG4_SYMTH</name>
<dbReference type="STRING" id="292459.STH3204"/>
<proteinExistence type="predicted"/>
<dbReference type="eggNOG" id="COG4587">
    <property type="taxonomic scope" value="Bacteria"/>
</dbReference>
<keyword evidence="1" id="KW-0472">Membrane</keyword>
<feature type="transmembrane region" description="Helical" evidence="1">
    <location>
        <begin position="230"/>
        <end position="252"/>
    </location>
</feature>
<feature type="transmembrane region" description="Helical" evidence="1">
    <location>
        <begin position="31"/>
        <end position="53"/>
    </location>
</feature>
<dbReference type="InterPro" id="IPR010390">
    <property type="entry name" value="ABC-2_transporter-like"/>
</dbReference>
<keyword evidence="1" id="KW-0812">Transmembrane</keyword>
<feature type="transmembrane region" description="Helical" evidence="1">
    <location>
        <begin position="192"/>
        <end position="210"/>
    </location>
</feature>
<gene>
    <name evidence="2" type="ordered locus">STH3204</name>
</gene>